<protein>
    <submittedName>
        <fullName evidence="3">OmpA family protein</fullName>
    </submittedName>
</protein>
<keyword evidence="1" id="KW-0472">Membrane</keyword>
<organism evidence="3 4">
    <name type="scientific">Limimaricola litoreus</name>
    <dbReference type="NCBI Taxonomy" id="2955316"/>
    <lineage>
        <taxon>Bacteria</taxon>
        <taxon>Pseudomonadati</taxon>
        <taxon>Pseudomonadota</taxon>
        <taxon>Alphaproteobacteria</taxon>
        <taxon>Rhodobacterales</taxon>
        <taxon>Paracoccaceae</taxon>
        <taxon>Limimaricola</taxon>
    </lineage>
</organism>
<dbReference type="EMBL" id="JAMYXC010000035">
    <property type="protein sequence ID" value="MCP1167462.1"/>
    <property type="molecule type" value="Genomic_DNA"/>
</dbReference>
<sequence length="49" mass="5180">VRDRLLRDHGINGARVEARGAGWLAPRASNATAEGRAANRRVEALAAEG</sequence>
<evidence type="ECO:0000259" key="2">
    <source>
        <dbReference type="PROSITE" id="PS51123"/>
    </source>
</evidence>
<comment type="caution">
    <text evidence="3">The sequence shown here is derived from an EMBL/GenBank/DDBJ whole genome shotgun (WGS) entry which is preliminary data.</text>
</comment>
<evidence type="ECO:0000313" key="4">
    <source>
        <dbReference type="Proteomes" id="UP001139477"/>
    </source>
</evidence>
<keyword evidence="4" id="KW-1185">Reference proteome</keyword>
<name>A0A9X2FMW5_9RHOB</name>
<dbReference type="InterPro" id="IPR036737">
    <property type="entry name" value="OmpA-like_sf"/>
</dbReference>
<evidence type="ECO:0000313" key="3">
    <source>
        <dbReference type="EMBL" id="MCP1167462.1"/>
    </source>
</evidence>
<evidence type="ECO:0000256" key="1">
    <source>
        <dbReference type="PROSITE-ProRule" id="PRU00473"/>
    </source>
</evidence>
<dbReference type="Gene3D" id="3.30.1330.60">
    <property type="entry name" value="OmpA-like domain"/>
    <property type="match status" value="1"/>
</dbReference>
<reference evidence="3" key="1">
    <citation type="submission" date="2022-06" db="EMBL/GenBank/DDBJ databases">
        <title>Limimaricola sediminis sp. nov., isolated from an intertidal sediment.</title>
        <authorList>
            <person name="Shao X."/>
        </authorList>
    </citation>
    <scope>NUCLEOTIDE SEQUENCE</scope>
    <source>
        <strain evidence="3">ASW11-118</strain>
    </source>
</reference>
<dbReference type="AlphaFoldDB" id="A0A9X2FMW5"/>
<accession>A0A9X2FMW5</accession>
<dbReference type="Proteomes" id="UP001139477">
    <property type="component" value="Unassembled WGS sequence"/>
</dbReference>
<feature type="domain" description="OmpA-like" evidence="2">
    <location>
        <begin position="1"/>
        <end position="49"/>
    </location>
</feature>
<dbReference type="PROSITE" id="PS51123">
    <property type="entry name" value="OMPA_2"/>
    <property type="match status" value="1"/>
</dbReference>
<gene>
    <name evidence="3" type="ORF">NHG85_02785</name>
</gene>
<dbReference type="SUPFAM" id="SSF103088">
    <property type="entry name" value="OmpA-like"/>
    <property type="match status" value="1"/>
</dbReference>
<proteinExistence type="predicted"/>
<dbReference type="InterPro" id="IPR006665">
    <property type="entry name" value="OmpA-like"/>
</dbReference>
<feature type="non-terminal residue" evidence="3">
    <location>
        <position position="1"/>
    </location>
</feature>
<dbReference type="GO" id="GO:0016020">
    <property type="term" value="C:membrane"/>
    <property type="evidence" value="ECO:0007669"/>
    <property type="project" value="UniProtKB-UniRule"/>
</dbReference>